<evidence type="ECO:0000256" key="1">
    <source>
        <dbReference type="ARBA" id="ARBA00022679"/>
    </source>
</evidence>
<dbReference type="InterPro" id="IPR048254">
    <property type="entry name" value="CDP_ALCOHOL_P_TRANSF_CS"/>
</dbReference>
<dbReference type="OrthoDB" id="7390033at2"/>
<dbReference type="InterPro" id="IPR043130">
    <property type="entry name" value="CDP-OH_PTrfase_TM_dom"/>
</dbReference>
<dbReference type="GO" id="GO:0016020">
    <property type="term" value="C:membrane"/>
    <property type="evidence" value="ECO:0007669"/>
    <property type="project" value="InterPro"/>
</dbReference>
<dbReference type="AlphaFoldDB" id="A0A560H4A5"/>
<dbReference type="GO" id="GO:0016780">
    <property type="term" value="F:phosphotransferase activity, for other substituted phosphate groups"/>
    <property type="evidence" value="ECO:0007669"/>
    <property type="project" value="InterPro"/>
</dbReference>
<evidence type="ECO:0000256" key="3">
    <source>
        <dbReference type="SAM" id="Phobius"/>
    </source>
</evidence>
<dbReference type="PROSITE" id="PS00379">
    <property type="entry name" value="CDP_ALCOHOL_P_TRANSF"/>
    <property type="match status" value="1"/>
</dbReference>
<evidence type="ECO:0000256" key="2">
    <source>
        <dbReference type="RuleBase" id="RU003750"/>
    </source>
</evidence>
<keyword evidence="3" id="KW-1133">Transmembrane helix</keyword>
<dbReference type="InterPro" id="IPR000462">
    <property type="entry name" value="CDP-OH_P_trans"/>
</dbReference>
<feature type="transmembrane region" description="Helical" evidence="3">
    <location>
        <begin position="234"/>
        <end position="252"/>
    </location>
</feature>
<dbReference type="GO" id="GO:0008654">
    <property type="term" value="P:phospholipid biosynthetic process"/>
    <property type="evidence" value="ECO:0007669"/>
    <property type="project" value="InterPro"/>
</dbReference>
<keyword evidence="3" id="KW-0812">Transmembrane</keyword>
<feature type="transmembrane region" description="Helical" evidence="3">
    <location>
        <begin position="258"/>
        <end position="275"/>
    </location>
</feature>
<sequence>METSEPVRRTSEIEEVTNLYFIHPISAWLTPRFAALGITPNAVSLAGMAFGLAAGWAYSHYQGLGWSVAGFLLMIAWHVMDGADGQLARLTNAQSEMGKILDGICDYVTFIAVYVGLATSLAQEQGAWVWLVVVAAGVAHAAQSAAYEMQRQCYNFWGWGRKSAELAKLDAPPKRDQGGFGALYRLYVRLQYLTTGVTLGFHEDLGRALAADPARAPDIRAAYRAAFAPSVRHWSILSANYRTLGIFIAAAIGHPLLYFWFELVGFSLIMAVLLSRQAARNARFLKGLEPAAA</sequence>
<feature type="transmembrane region" description="Helical" evidence="3">
    <location>
        <begin position="128"/>
        <end position="147"/>
    </location>
</feature>
<dbReference type="Pfam" id="PF01066">
    <property type="entry name" value="CDP-OH_P_transf"/>
    <property type="match status" value="1"/>
</dbReference>
<dbReference type="Proteomes" id="UP000315751">
    <property type="component" value="Unassembled WGS sequence"/>
</dbReference>
<feature type="transmembrane region" description="Helical" evidence="3">
    <location>
        <begin position="33"/>
        <end position="58"/>
    </location>
</feature>
<evidence type="ECO:0000313" key="4">
    <source>
        <dbReference type="EMBL" id="TWB41136.1"/>
    </source>
</evidence>
<comment type="caution">
    <text evidence="4">The sequence shown here is derived from an EMBL/GenBank/DDBJ whole genome shotgun (WGS) entry which is preliminary data.</text>
</comment>
<comment type="similarity">
    <text evidence="2">Belongs to the CDP-alcohol phosphatidyltransferase class-I family.</text>
</comment>
<feature type="transmembrane region" description="Helical" evidence="3">
    <location>
        <begin position="104"/>
        <end position="122"/>
    </location>
</feature>
<keyword evidence="1 2" id="KW-0808">Transferase</keyword>
<dbReference type="Gene3D" id="1.20.120.1760">
    <property type="match status" value="1"/>
</dbReference>
<dbReference type="RefSeq" id="WP_145733532.1">
    <property type="nucleotide sequence ID" value="NZ_VITR01000008.1"/>
</dbReference>
<keyword evidence="5" id="KW-1185">Reference proteome</keyword>
<protein>
    <submittedName>
        <fullName evidence="4">CDP-alcohol phosphatidyltransferase-like enzyme</fullName>
    </submittedName>
</protein>
<name>A0A560H4A5_9PROT</name>
<feature type="transmembrane region" description="Helical" evidence="3">
    <location>
        <begin position="64"/>
        <end position="83"/>
    </location>
</feature>
<evidence type="ECO:0000313" key="5">
    <source>
        <dbReference type="Proteomes" id="UP000315751"/>
    </source>
</evidence>
<keyword evidence="3" id="KW-0472">Membrane</keyword>
<dbReference type="EMBL" id="VITR01000008">
    <property type="protein sequence ID" value="TWB41136.1"/>
    <property type="molecule type" value="Genomic_DNA"/>
</dbReference>
<accession>A0A560H4A5</accession>
<reference evidence="4 5" key="1">
    <citation type="submission" date="2019-06" db="EMBL/GenBank/DDBJ databases">
        <title>Genomic Encyclopedia of Type Strains, Phase IV (KMG-V): Genome sequencing to study the core and pangenomes of soil and plant-associated prokaryotes.</title>
        <authorList>
            <person name="Whitman W."/>
        </authorList>
    </citation>
    <scope>NUCLEOTIDE SEQUENCE [LARGE SCALE GENOMIC DNA]</scope>
    <source>
        <strain evidence="4 5">BR 11622</strain>
    </source>
</reference>
<gene>
    <name evidence="4" type="ORF">FBZ90_108160</name>
</gene>
<proteinExistence type="inferred from homology"/>
<organism evidence="4 5">
    <name type="scientific">Nitrospirillum amazonense</name>
    <dbReference type="NCBI Taxonomy" id="28077"/>
    <lineage>
        <taxon>Bacteria</taxon>
        <taxon>Pseudomonadati</taxon>
        <taxon>Pseudomonadota</taxon>
        <taxon>Alphaproteobacteria</taxon>
        <taxon>Rhodospirillales</taxon>
        <taxon>Azospirillaceae</taxon>
        <taxon>Nitrospirillum</taxon>
    </lineage>
</organism>